<feature type="compositionally biased region" description="Polar residues" evidence="1">
    <location>
        <begin position="13"/>
        <end position="24"/>
    </location>
</feature>
<comment type="caution">
    <text evidence="2">The sequence shown here is derived from an EMBL/GenBank/DDBJ whole genome shotgun (WGS) entry which is preliminary data.</text>
</comment>
<keyword evidence="3" id="KW-1185">Reference proteome</keyword>
<gene>
    <name evidence="2" type="ORF">SASPL_141261</name>
</gene>
<dbReference type="EMBL" id="PNBA02000015">
    <property type="protein sequence ID" value="KAG6399776.1"/>
    <property type="molecule type" value="Genomic_DNA"/>
</dbReference>
<evidence type="ECO:0000313" key="3">
    <source>
        <dbReference type="Proteomes" id="UP000298416"/>
    </source>
</evidence>
<accession>A0A8X8ZCE4</accession>
<proteinExistence type="predicted"/>
<reference evidence="2" key="1">
    <citation type="submission" date="2018-01" db="EMBL/GenBank/DDBJ databases">
        <authorList>
            <person name="Mao J.F."/>
        </authorList>
    </citation>
    <scope>NUCLEOTIDE SEQUENCE</scope>
    <source>
        <strain evidence="2">Huo1</strain>
        <tissue evidence="2">Leaf</tissue>
    </source>
</reference>
<dbReference type="Proteomes" id="UP000298416">
    <property type="component" value="Unassembled WGS sequence"/>
</dbReference>
<protein>
    <submittedName>
        <fullName evidence="2">Uncharacterized protein</fullName>
    </submittedName>
</protein>
<sequence length="73" mass="8243">MSDPRRFVPFGDGSQNTQGSSQYRRGNARRPVVPRHSWSDREEAVLMVAMKDLVAHGWKSDNGFRAAKISNLI</sequence>
<organism evidence="2">
    <name type="scientific">Salvia splendens</name>
    <name type="common">Scarlet sage</name>
    <dbReference type="NCBI Taxonomy" id="180675"/>
    <lineage>
        <taxon>Eukaryota</taxon>
        <taxon>Viridiplantae</taxon>
        <taxon>Streptophyta</taxon>
        <taxon>Embryophyta</taxon>
        <taxon>Tracheophyta</taxon>
        <taxon>Spermatophyta</taxon>
        <taxon>Magnoliopsida</taxon>
        <taxon>eudicotyledons</taxon>
        <taxon>Gunneridae</taxon>
        <taxon>Pentapetalae</taxon>
        <taxon>asterids</taxon>
        <taxon>lamiids</taxon>
        <taxon>Lamiales</taxon>
        <taxon>Lamiaceae</taxon>
        <taxon>Nepetoideae</taxon>
        <taxon>Mentheae</taxon>
        <taxon>Salviinae</taxon>
        <taxon>Salvia</taxon>
        <taxon>Salvia subgen. Calosphace</taxon>
        <taxon>core Calosphace</taxon>
    </lineage>
</organism>
<feature type="region of interest" description="Disordered" evidence="1">
    <location>
        <begin position="1"/>
        <end position="36"/>
    </location>
</feature>
<dbReference type="AlphaFoldDB" id="A0A8X8ZCE4"/>
<name>A0A8X8ZCE4_SALSN</name>
<evidence type="ECO:0000313" key="2">
    <source>
        <dbReference type="EMBL" id="KAG6399776.1"/>
    </source>
</evidence>
<evidence type="ECO:0000256" key="1">
    <source>
        <dbReference type="SAM" id="MobiDB-lite"/>
    </source>
</evidence>
<reference evidence="2" key="2">
    <citation type="submission" date="2020-08" db="EMBL/GenBank/DDBJ databases">
        <title>Plant Genome Project.</title>
        <authorList>
            <person name="Zhang R.-G."/>
        </authorList>
    </citation>
    <scope>NUCLEOTIDE SEQUENCE</scope>
    <source>
        <strain evidence="2">Huo1</strain>
        <tissue evidence="2">Leaf</tissue>
    </source>
</reference>